<sequence>MKVAIYARVSTKQHQTTENQLLELRRWTQAMGHTIYKEYQEQVSGGRSDRSEFKQMFTDAHQRKFDLVFFWSLDRFSREGVSQTILYLAQLESYGVQFKSFTEQYLDSTGIFKEMIISLLATLAKQEKLRQSERVKAGLERVAAKGIKLGRPGVSSELLNQIPLLVKEGLSDRAIGKKLEISHQSVIRWKAKHPIS</sequence>
<dbReference type="CDD" id="cd03768">
    <property type="entry name" value="SR_ResInv"/>
    <property type="match status" value="1"/>
</dbReference>
<dbReference type="InterPro" id="IPR036162">
    <property type="entry name" value="Resolvase-like_N_sf"/>
</dbReference>
<dbReference type="InterPro" id="IPR006119">
    <property type="entry name" value="Resolv_N"/>
</dbReference>
<dbReference type="Pfam" id="PF00239">
    <property type="entry name" value="Resolvase"/>
    <property type="match status" value="1"/>
</dbReference>
<evidence type="ECO:0000313" key="4">
    <source>
        <dbReference type="EMBL" id="PSR53917.1"/>
    </source>
</evidence>
<feature type="domain" description="Resolvase/invertase-type recombinase catalytic" evidence="3">
    <location>
        <begin position="2"/>
        <end position="146"/>
    </location>
</feature>
<dbReference type="Gene3D" id="3.40.50.1390">
    <property type="entry name" value="Resolvase, N-terminal catalytic domain"/>
    <property type="match status" value="1"/>
</dbReference>
<dbReference type="OrthoDB" id="942413at2"/>
<evidence type="ECO:0000259" key="3">
    <source>
        <dbReference type="PROSITE" id="PS51736"/>
    </source>
</evidence>
<dbReference type="EMBL" id="PYFT01000001">
    <property type="protein sequence ID" value="PSR53917.1"/>
    <property type="molecule type" value="Genomic_DNA"/>
</dbReference>
<dbReference type="SMART" id="SM00857">
    <property type="entry name" value="Resolvase"/>
    <property type="match status" value="1"/>
</dbReference>
<protein>
    <submittedName>
        <fullName evidence="4">Resolvase</fullName>
    </submittedName>
</protein>
<evidence type="ECO:0000256" key="2">
    <source>
        <dbReference type="ARBA" id="ARBA00023172"/>
    </source>
</evidence>
<evidence type="ECO:0000256" key="1">
    <source>
        <dbReference type="ARBA" id="ARBA00023125"/>
    </source>
</evidence>
<dbReference type="PANTHER" id="PTHR30461:SF2">
    <property type="entry name" value="SERINE RECOMBINASE PINE-RELATED"/>
    <property type="match status" value="1"/>
</dbReference>
<keyword evidence="2" id="KW-0233">DNA recombination</keyword>
<name>A0A2T2YEI4_9BACT</name>
<dbReference type="SUPFAM" id="SSF53041">
    <property type="entry name" value="Resolvase-like"/>
    <property type="match status" value="1"/>
</dbReference>
<keyword evidence="1" id="KW-0238">DNA-binding</keyword>
<dbReference type="Proteomes" id="UP000240357">
    <property type="component" value="Unassembled WGS sequence"/>
</dbReference>
<dbReference type="RefSeq" id="WP_106929038.1">
    <property type="nucleotide sequence ID" value="NZ_PYFT01000001.1"/>
</dbReference>
<dbReference type="PANTHER" id="PTHR30461">
    <property type="entry name" value="DNA-INVERTASE FROM LAMBDOID PROPHAGE"/>
    <property type="match status" value="1"/>
</dbReference>
<comment type="caution">
    <text evidence="4">The sequence shown here is derived from an EMBL/GenBank/DDBJ whole genome shotgun (WGS) entry which is preliminary data.</text>
</comment>
<dbReference type="AlphaFoldDB" id="A0A2T2YEI4"/>
<dbReference type="InterPro" id="IPR050639">
    <property type="entry name" value="SSR_resolvase"/>
</dbReference>
<reference evidence="4 5" key="1">
    <citation type="submission" date="2018-03" db="EMBL/GenBank/DDBJ databases">
        <title>Adhaeribacter sp. HMF7605 Genome sequencing and assembly.</title>
        <authorList>
            <person name="Kang H."/>
            <person name="Kang J."/>
            <person name="Cha I."/>
            <person name="Kim H."/>
            <person name="Joh K."/>
        </authorList>
    </citation>
    <scope>NUCLEOTIDE SEQUENCE [LARGE SCALE GENOMIC DNA]</scope>
    <source>
        <strain evidence="4 5">HMF7605</strain>
    </source>
</reference>
<accession>A0A2T2YEI4</accession>
<organism evidence="4 5">
    <name type="scientific">Adhaeribacter arboris</name>
    <dbReference type="NCBI Taxonomy" id="2072846"/>
    <lineage>
        <taxon>Bacteria</taxon>
        <taxon>Pseudomonadati</taxon>
        <taxon>Bacteroidota</taxon>
        <taxon>Cytophagia</taxon>
        <taxon>Cytophagales</taxon>
        <taxon>Hymenobacteraceae</taxon>
        <taxon>Adhaeribacter</taxon>
    </lineage>
</organism>
<gene>
    <name evidence="4" type="ORF">AHMF7605_10505</name>
</gene>
<keyword evidence="5" id="KW-1185">Reference proteome</keyword>
<dbReference type="PROSITE" id="PS51736">
    <property type="entry name" value="RECOMBINASES_3"/>
    <property type="match status" value="1"/>
</dbReference>
<evidence type="ECO:0000313" key="5">
    <source>
        <dbReference type="Proteomes" id="UP000240357"/>
    </source>
</evidence>
<dbReference type="GO" id="GO:0003677">
    <property type="term" value="F:DNA binding"/>
    <property type="evidence" value="ECO:0007669"/>
    <property type="project" value="UniProtKB-KW"/>
</dbReference>
<dbReference type="GO" id="GO:0000150">
    <property type="term" value="F:DNA strand exchange activity"/>
    <property type="evidence" value="ECO:0007669"/>
    <property type="project" value="InterPro"/>
</dbReference>
<proteinExistence type="predicted"/>